<dbReference type="EMBL" id="ML119051">
    <property type="protein sequence ID" value="ROT43771.1"/>
    <property type="molecule type" value="Genomic_DNA"/>
</dbReference>
<sequence>MVLGKLKSEIGKTGTVDSVSSVNSVIGLFSSGYRRSVDALRYGYVQRTTLGNLLFLDSYIRRPGILLLLSLRVRSKRCSGFLISSGPHSSLLFVFLCIGRLLFTGQ</sequence>
<gene>
    <name evidence="2" type="ORF">SODALDRAFT_47221</name>
</gene>
<keyword evidence="1" id="KW-0472">Membrane</keyword>
<keyword evidence="1" id="KW-1133">Transmembrane helix</keyword>
<dbReference type="AlphaFoldDB" id="A0A3N2QAJ3"/>
<keyword evidence="1" id="KW-0812">Transmembrane</keyword>
<protein>
    <submittedName>
        <fullName evidence="2">Uncharacterized protein</fullName>
    </submittedName>
</protein>
<feature type="transmembrane region" description="Helical" evidence="1">
    <location>
        <begin position="81"/>
        <end position="103"/>
    </location>
</feature>
<dbReference type="RefSeq" id="XP_028471577.1">
    <property type="nucleotide sequence ID" value="XM_028615399.1"/>
</dbReference>
<proteinExistence type="predicted"/>
<evidence type="ECO:0000313" key="3">
    <source>
        <dbReference type="Proteomes" id="UP000272025"/>
    </source>
</evidence>
<dbReference type="Proteomes" id="UP000272025">
    <property type="component" value="Unassembled WGS sequence"/>
</dbReference>
<dbReference type="GeneID" id="39583876"/>
<keyword evidence="3" id="KW-1185">Reference proteome</keyword>
<reference evidence="2 3" key="1">
    <citation type="journal article" date="2018" name="Mol. Ecol.">
        <title>The obligate alkalophilic soda-lake fungus Sodiomyces alkalinus has shifted to a protein diet.</title>
        <authorList>
            <person name="Grum-Grzhimaylo A.A."/>
            <person name="Falkoski D.L."/>
            <person name="van den Heuvel J."/>
            <person name="Valero-Jimenez C.A."/>
            <person name="Min B."/>
            <person name="Choi I.G."/>
            <person name="Lipzen A."/>
            <person name="Daum C.G."/>
            <person name="Aanen D.K."/>
            <person name="Tsang A."/>
            <person name="Henrissat B."/>
            <person name="Bilanenko E.N."/>
            <person name="de Vries R.P."/>
            <person name="van Kan J.A.L."/>
            <person name="Grigoriev I.V."/>
            <person name="Debets A.J.M."/>
        </authorList>
    </citation>
    <scope>NUCLEOTIDE SEQUENCE [LARGE SCALE GENOMIC DNA]</scope>
    <source>
        <strain evidence="2 3">F11</strain>
    </source>
</reference>
<evidence type="ECO:0000256" key="1">
    <source>
        <dbReference type="SAM" id="Phobius"/>
    </source>
</evidence>
<evidence type="ECO:0000313" key="2">
    <source>
        <dbReference type="EMBL" id="ROT43771.1"/>
    </source>
</evidence>
<organism evidence="2 3">
    <name type="scientific">Sodiomyces alkalinus (strain CBS 110278 / VKM F-3762 / F11)</name>
    <name type="common">Alkaliphilic filamentous fungus</name>
    <dbReference type="NCBI Taxonomy" id="1314773"/>
    <lineage>
        <taxon>Eukaryota</taxon>
        <taxon>Fungi</taxon>
        <taxon>Dikarya</taxon>
        <taxon>Ascomycota</taxon>
        <taxon>Pezizomycotina</taxon>
        <taxon>Sordariomycetes</taxon>
        <taxon>Hypocreomycetidae</taxon>
        <taxon>Glomerellales</taxon>
        <taxon>Plectosphaerellaceae</taxon>
        <taxon>Sodiomyces</taxon>
    </lineage>
</organism>
<name>A0A3N2QAJ3_SODAK</name>
<accession>A0A3N2QAJ3</accession>